<dbReference type="PROSITE" id="PS51635">
    <property type="entry name" value="PNPLA"/>
    <property type="match status" value="1"/>
</dbReference>
<dbReference type="SUPFAM" id="SSF52151">
    <property type="entry name" value="FabD/lysophospholipase-like"/>
    <property type="match status" value="1"/>
</dbReference>
<feature type="domain" description="PNPLA" evidence="6">
    <location>
        <begin position="17"/>
        <end position="62"/>
    </location>
</feature>
<dbReference type="Proteomes" id="UP000808761">
    <property type="component" value="Unassembled WGS sequence"/>
</dbReference>
<dbReference type="InterPro" id="IPR016035">
    <property type="entry name" value="Acyl_Trfase/lysoPLipase"/>
</dbReference>
<evidence type="ECO:0000259" key="6">
    <source>
        <dbReference type="PROSITE" id="PS51635"/>
    </source>
</evidence>
<feature type="transmembrane region" description="Helical" evidence="5">
    <location>
        <begin position="15"/>
        <end position="36"/>
    </location>
</feature>
<evidence type="ECO:0000256" key="4">
    <source>
        <dbReference type="PROSITE-ProRule" id="PRU01161"/>
    </source>
</evidence>
<keyword evidence="3" id="KW-0443">Lipid metabolism</keyword>
<accession>A0A9D6UNL5</accession>
<evidence type="ECO:0000256" key="1">
    <source>
        <dbReference type="ARBA" id="ARBA00022801"/>
    </source>
</evidence>
<keyword evidence="5" id="KW-0472">Membrane</keyword>
<dbReference type="PANTHER" id="PTHR14226">
    <property type="entry name" value="NEUROPATHY TARGET ESTERASE/SWISS CHEESE D.MELANOGASTER"/>
    <property type="match status" value="1"/>
</dbReference>
<dbReference type="Pfam" id="PF01734">
    <property type="entry name" value="Patatin"/>
    <property type="match status" value="1"/>
</dbReference>
<comment type="caution">
    <text evidence="4">Lacks conserved residue(s) required for the propagation of feature annotation.</text>
</comment>
<keyword evidence="1" id="KW-0378">Hydrolase</keyword>
<keyword evidence="2" id="KW-0442">Lipid degradation</keyword>
<organism evidence="7 8">
    <name type="scientific">Candidatus Saganbacteria bacterium</name>
    <dbReference type="NCBI Taxonomy" id="2575572"/>
    <lineage>
        <taxon>Bacteria</taxon>
        <taxon>Bacillati</taxon>
        <taxon>Saganbacteria</taxon>
    </lineage>
</organism>
<evidence type="ECO:0000256" key="3">
    <source>
        <dbReference type="ARBA" id="ARBA00023098"/>
    </source>
</evidence>
<dbReference type="GO" id="GO:0016042">
    <property type="term" value="P:lipid catabolic process"/>
    <property type="evidence" value="ECO:0007669"/>
    <property type="project" value="UniProtKB-KW"/>
</dbReference>
<dbReference type="EMBL" id="JACRKR010000029">
    <property type="protein sequence ID" value="MBI5078506.1"/>
    <property type="molecule type" value="Genomic_DNA"/>
</dbReference>
<feature type="non-terminal residue" evidence="7">
    <location>
        <position position="62"/>
    </location>
</feature>
<dbReference type="GO" id="GO:0016787">
    <property type="term" value="F:hydrolase activity"/>
    <property type="evidence" value="ECO:0007669"/>
    <property type="project" value="UniProtKB-KW"/>
</dbReference>
<dbReference type="InterPro" id="IPR002641">
    <property type="entry name" value="PNPLA_dom"/>
</dbReference>
<reference evidence="7" key="1">
    <citation type="submission" date="2020-07" db="EMBL/GenBank/DDBJ databases">
        <title>Huge and variable diversity of episymbiotic CPR bacteria and DPANN archaea in groundwater ecosystems.</title>
        <authorList>
            <person name="He C.Y."/>
            <person name="Keren R."/>
            <person name="Whittaker M."/>
            <person name="Farag I.F."/>
            <person name="Doudna J."/>
            <person name="Cate J.H.D."/>
            <person name="Banfield J.F."/>
        </authorList>
    </citation>
    <scope>NUCLEOTIDE SEQUENCE</scope>
    <source>
        <strain evidence="7">NC_groundwater_1860_Pr3_B-0.1um_51_7</strain>
    </source>
</reference>
<protein>
    <submittedName>
        <fullName evidence="7">Patatin-like phospholipase family protein</fullName>
    </submittedName>
</protein>
<gene>
    <name evidence="7" type="ORF">HZB08_00595</name>
</gene>
<dbReference type="AlphaFoldDB" id="A0A9D6UNL5"/>
<evidence type="ECO:0000256" key="2">
    <source>
        <dbReference type="ARBA" id="ARBA00022963"/>
    </source>
</evidence>
<name>A0A9D6UNL5_UNCSA</name>
<keyword evidence="5" id="KW-0812">Transmembrane</keyword>
<evidence type="ECO:0000313" key="8">
    <source>
        <dbReference type="Proteomes" id="UP000808761"/>
    </source>
</evidence>
<feature type="transmembrane region" description="Helical" evidence="5">
    <location>
        <begin position="43"/>
        <end position="61"/>
    </location>
</feature>
<sequence>MLDNFFSAFKKKKRVGLALGGGVARGIAHIGVLKVFKKHKIPIHFISATSAGSIIGALYAAG</sequence>
<evidence type="ECO:0000256" key="5">
    <source>
        <dbReference type="SAM" id="Phobius"/>
    </source>
</evidence>
<evidence type="ECO:0000313" key="7">
    <source>
        <dbReference type="EMBL" id="MBI5078506.1"/>
    </source>
</evidence>
<proteinExistence type="predicted"/>
<dbReference type="InterPro" id="IPR050301">
    <property type="entry name" value="NTE"/>
</dbReference>
<dbReference type="Gene3D" id="3.40.1090.10">
    <property type="entry name" value="Cytosolic phospholipase A2 catalytic domain"/>
    <property type="match status" value="1"/>
</dbReference>
<keyword evidence="5" id="KW-1133">Transmembrane helix</keyword>
<dbReference type="PANTHER" id="PTHR14226:SF76">
    <property type="entry name" value="NTE FAMILY PROTEIN RSSA"/>
    <property type="match status" value="1"/>
</dbReference>
<comment type="caution">
    <text evidence="7">The sequence shown here is derived from an EMBL/GenBank/DDBJ whole genome shotgun (WGS) entry which is preliminary data.</text>
</comment>